<feature type="domain" description="Peptidase S74" evidence="3">
    <location>
        <begin position="441"/>
        <end position="550"/>
    </location>
</feature>
<organism evidence="4 5">
    <name type="scientific">Dyadobacter fermentans</name>
    <dbReference type="NCBI Taxonomy" id="94254"/>
    <lineage>
        <taxon>Bacteria</taxon>
        <taxon>Pseudomonadati</taxon>
        <taxon>Bacteroidota</taxon>
        <taxon>Cytophagia</taxon>
        <taxon>Cytophagales</taxon>
        <taxon>Spirosomataceae</taxon>
        <taxon>Dyadobacter</taxon>
    </lineage>
</organism>
<evidence type="ECO:0000313" key="4">
    <source>
        <dbReference type="EMBL" id="MDR6804058.1"/>
    </source>
</evidence>
<evidence type="ECO:0000256" key="2">
    <source>
        <dbReference type="SAM" id="SignalP"/>
    </source>
</evidence>
<name>A0ABU1QSA7_9BACT</name>
<evidence type="ECO:0000259" key="3">
    <source>
        <dbReference type="PROSITE" id="PS51688"/>
    </source>
</evidence>
<feature type="chain" id="PRO_5047493862" description="Peptidase S74 domain-containing protein" evidence="2">
    <location>
        <begin position="24"/>
        <end position="655"/>
    </location>
</feature>
<comment type="caution">
    <text evidence="4">The sequence shown here is derived from an EMBL/GenBank/DDBJ whole genome shotgun (WGS) entry which is preliminary data.</text>
</comment>
<dbReference type="Pfam" id="PF13884">
    <property type="entry name" value="Peptidase_S74"/>
    <property type="match status" value="1"/>
</dbReference>
<sequence length="655" mass="68672">MENFFKSGGLMALSLGMAISVSAQTHYGTGAGTLGPEHAFFGTDAGKANGTNGTVGGFNTYIGHFAGKNAYGQCNTFIGNSAGLQTTTGQSNTFVGFQTGQNNGEYVQGTFVGARAGKLSTGDQNSFFGDQAGSESSGSNNVFLGFRTGNYNNNGSDNSFLGAKAGYLSKNSRNVFIGTEAGYNNQQNENVYIGWKSGYMSTSGFANTYIGTKSGFNAKGMANTIIGHQAGSNLEKLDFSTFVGAGAGATATGYGNGYYGSSTGVESVGDYNLFLGWETGALNKGSGNIMLGTKAGYYNNGSDNTFIGKESGYLNTTGIGNAFIGETSGRNNDSGLGNAFLGNKTGYSNKSGSLNTFLGYGAGYSNTTGEKNTYLGYGSGGKADIINATAIGASAKVTASNCLVLGSNANVGIGVSAPVYQLQLSAETAAKPGSSSWAVMSDQRLKRNISEFTEGLDVLKQIKPVWFQYNGKAGIETGDKKFVGIIAQEMQKIAPYTIGTFTHQDSLGNKTDYLDYDANAVTYILINSVKEQQRIIEDKEAQIQNLESRLEKLERLMSATPGVFNSAGKEAGSLEQNVPNGFSNKTSIKYFIPQSVKTAVIDIYTVAGVKVSSHPISERGAGELVISADKYRSGVHVYDLVMDGKSLGAKKMVVE</sequence>
<reference evidence="4 5" key="1">
    <citation type="submission" date="2023-07" db="EMBL/GenBank/DDBJ databases">
        <title>Sorghum-associated microbial communities from plants grown in Nebraska, USA.</title>
        <authorList>
            <person name="Schachtman D."/>
        </authorList>
    </citation>
    <scope>NUCLEOTIDE SEQUENCE [LARGE SCALE GENOMIC DNA]</scope>
    <source>
        <strain evidence="4 5">BE57</strain>
    </source>
</reference>
<protein>
    <recommendedName>
        <fullName evidence="3">Peptidase S74 domain-containing protein</fullName>
    </recommendedName>
</protein>
<dbReference type="EMBL" id="JAVDTI010000001">
    <property type="protein sequence ID" value="MDR6804058.1"/>
    <property type="molecule type" value="Genomic_DNA"/>
</dbReference>
<keyword evidence="1" id="KW-0175">Coiled coil</keyword>
<dbReference type="Proteomes" id="UP001264980">
    <property type="component" value="Unassembled WGS sequence"/>
</dbReference>
<feature type="signal peptide" evidence="2">
    <location>
        <begin position="1"/>
        <end position="23"/>
    </location>
</feature>
<keyword evidence="5" id="KW-1185">Reference proteome</keyword>
<evidence type="ECO:0000313" key="5">
    <source>
        <dbReference type="Proteomes" id="UP001264980"/>
    </source>
</evidence>
<feature type="coiled-coil region" evidence="1">
    <location>
        <begin position="529"/>
        <end position="556"/>
    </location>
</feature>
<dbReference type="InterPro" id="IPR030392">
    <property type="entry name" value="S74_ICA"/>
</dbReference>
<gene>
    <name evidence="4" type="ORF">J2W84_001095</name>
</gene>
<keyword evidence="2" id="KW-0732">Signal</keyword>
<dbReference type="RefSeq" id="WP_309981403.1">
    <property type="nucleotide sequence ID" value="NZ_JAVDTI010000001.1"/>
</dbReference>
<dbReference type="InterPro" id="IPR036388">
    <property type="entry name" value="WH-like_DNA-bd_sf"/>
</dbReference>
<accession>A0ABU1QSA7</accession>
<dbReference type="PROSITE" id="PS51688">
    <property type="entry name" value="ICA"/>
    <property type="match status" value="1"/>
</dbReference>
<dbReference type="Gene3D" id="1.10.10.10">
    <property type="entry name" value="Winged helix-like DNA-binding domain superfamily/Winged helix DNA-binding domain"/>
    <property type="match status" value="1"/>
</dbReference>
<evidence type="ECO:0000256" key="1">
    <source>
        <dbReference type="SAM" id="Coils"/>
    </source>
</evidence>
<proteinExistence type="predicted"/>